<dbReference type="RefSeq" id="WP_344707132.1">
    <property type="nucleotide sequence ID" value="NZ_BAABBQ010000001.1"/>
</dbReference>
<dbReference type="Pfam" id="PF10117">
    <property type="entry name" value="McrBC"/>
    <property type="match status" value="1"/>
</dbReference>
<gene>
    <name evidence="1" type="ORF">GCM10022280_18570</name>
</gene>
<evidence type="ECO:0000313" key="2">
    <source>
        <dbReference type="Proteomes" id="UP001500235"/>
    </source>
</evidence>
<accession>A0ABP7T079</accession>
<dbReference type="InterPro" id="IPR019292">
    <property type="entry name" value="McrC"/>
</dbReference>
<evidence type="ECO:0000313" key="1">
    <source>
        <dbReference type="EMBL" id="GAA4019128.1"/>
    </source>
</evidence>
<protein>
    <submittedName>
        <fullName evidence="1">IQ calmodulin-binding- domain protein</fullName>
    </submittedName>
</protein>
<organism evidence="1 2">
    <name type="scientific">Sphingomonas swuensis</name>
    <dbReference type="NCBI Taxonomy" id="977800"/>
    <lineage>
        <taxon>Bacteria</taxon>
        <taxon>Pseudomonadati</taxon>
        <taxon>Pseudomonadota</taxon>
        <taxon>Alphaproteobacteria</taxon>
        <taxon>Sphingomonadales</taxon>
        <taxon>Sphingomonadaceae</taxon>
        <taxon>Sphingomonas</taxon>
    </lineage>
</organism>
<sequence>MIRRTILEWEAIRYGEAPDEIPAVAADRIAAVAASSPLAGRGGGGVLEHGRTALRARGVVGVIAAGSSSLEILPKIEVPGEEGTQATGSIRRRLVHMLAVALDLKIDAGQITTLDWQRDTLLEILIQLFSMKLVDAVRQGMPRRYVGRADDLPALRGRLNVLRQFTAHAADPSRLACNFDALTPDTALNQIMKAAVMQLSRITRTPNNQRRLRELAFVYEQIADVQVSALRWDQVVLDRTNDRWRALLNLARLLLGSRFQSTSAGGGEGVALLFEMNVLFEEYVARMLERALADSDLHVVSQGGRLYCLEDTEQRQVFQTRPDILIKRGAQIVQVIDTKWKRISSRIDDPKRGVTQADIYQMMAYGQLYGCNQLTLLYPHHPSAGYDEGVINRYTVNASQNRIELFSLDVARSDGIVGRLASACRTRHHEDDFAE</sequence>
<dbReference type="PANTHER" id="PTHR38733">
    <property type="entry name" value="PROTEIN MCRC"/>
    <property type="match status" value="1"/>
</dbReference>
<keyword evidence="2" id="KW-1185">Reference proteome</keyword>
<name>A0ABP7T079_9SPHN</name>
<dbReference type="PANTHER" id="PTHR38733:SF1">
    <property type="entry name" value="TYPE IV METHYL-DIRECTED RESTRICTION ENZYME ECOKMCRBC"/>
    <property type="match status" value="1"/>
</dbReference>
<reference evidence="2" key="1">
    <citation type="journal article" date="2019" name="Int. J. Syst. Evol. Microbiol.">
        <title>The Global Catalogue of Microorganisms (GCM) 10K type strain sequencing project: providing services to taxonomists for standard genome sequencing and annotation.</title>
        <authorList>
            <consortium name="The Broad Institute Genomics Platform"/>
            <consortium name="The Broad Institute Genome Sequencing Center for Infectious Disease"/>
            <person name="Wu L."/>
            <person name="Ma J."/>
        </authorList>
    </citation>
    <scope>NUCLEOTIDE SEQUENCE [LARGE SCALE GENOMIC DNA]</scope>
    <source>
        <strain evidence="2">JCM 17563</strain>
    </source>
</reference>
<dbReference type="EMBL" id="BAABBQ010000001">
    <property type="protein sequence ID" value="GAA4019128.1"/>
    <property type="molecule type" value="Genomic_DNA"/>
</dbReference>
<proteinExistence type="predicted"/>
<dbReference type="Proteomes" id="UP001500235">
    <property type="component" value="Unassembled WGS sequence"/>
</dbReference>
<comment type="caution">
    <text evidence="1">The sequence shown here is derived from an EMBL/GenBank/DDBJ whole genome shotgun (WGS) entry which is preliminary data.</text>
</comment>